<comment type="caution">
    <text evidence="2">The sequence shown here is derived from an EMBL/GenBank/DDBJ whole genome shotgun (WGS) entry which is preliminary data.</text>
</comment>
<feature type="compositionally biased region" description="Acidic residues" evidence="1">
    <location>
        <begin position="310"/>
        <end position="321"/>
    </location>
</feature>
<protein>
    <submittedName>
        <fullName evidence="2">Uncharacterized protein</fullName>
    </submittedName>
</protein>
<feature type="region of interest" description="Disordered" evidence="1">
    <location>
        <begin position="563"/>
        <end position="582"/>
    </location>
</feature>
<name>A0AAX6MVS2_9PEZI</name>
<evidence type="ECO:0000313" key="3">
    <source>
        <dbReference type="Proteomes" id="UP001369815"/>
    </source>
</evidence>
<feature type="compositionally biased region" description="Polar residues" evidence="1">
    <location>
        <begin position="1"/>
        <end position="22"/>
    </location>
</feature>
<feature type="region of interest" description="Disordered" evidence="1">
    <location>
        <begin position="216"/>
        <end position="402"/>
    </location>
</feature>
<accession>A0AAX6MVS2</accession>
<dbReference type="EMBL" id="JBANMG010000002">
    <property type="protein sequence ID" value="KAK6956604.1"/>
    <property type="molecule type" value="Genomic_DNA"/>
</dbReference>
<gene>
    <name evidence="2" type="ORF">Daesc_001883</name>
</gene>
<feature type="compositionally biased region" description="Polar residues" evidence="1">
    <location>
        <begin position="379"/>
        <end position="395"/>
    </location>
</feature>
<evidence type="ECO:0000313" key="2">
    <source>
        <dbReference type="EMBL" id="KAK6956604.1"/>
    </source>
</evidence>
<feature type="compositionally biased region" description="Polar residues" evidence="1">
    <location>
        <begin position="216"/>
        <end position="243"/>
    </location>
</feature>
<evidence type="ECO:0000256" key="1">
    <source>
        <dbReference type="SAM" id="MobiDB-lite"/>
    </source>
</evidence>
<reference evidence="2 3" key="1">
    <citation type="journal article" date="2024" name="Front Chem Biol">
        <title>Unveiling the potential of Daldinia eschscholtzii MFLUCC 19-0629 through bioactivity and bioinformatics studies for enhanced sustainable agriculture production.</title>
        <authorList>
            <person name="Brooks S."/>
            <person name="Weaver J.A."/>
            <person name="Klomchit A."/>
            <person name="Alharthi S.A."/>
            <person name="Onlamun T."/>
            <person name="Nurani R."/>
            <person name="Vong T.K."/>
            <person name="Alberti F."/>
            <person name="Greco C."/>
        </authorList>
    </citation>
    <scope>NUCLEOTIDE SEQUENCE [LARGE SCALE GENOMIC DNA]</scope>
    <source>
        <strain evidence="2">MFLUCC 19-0629</strain>
    </source>
</reference>
<feature type="region of interest" description="Disordered" evidence="1">
    <location>
        <begin position="1"/>
        <end position="28"/>
    </location>
</feature>
<dbReference type="AlphaFoldDB" id="A0AAX6MVS2"/>
<sequence>MWSGNDTDPSFDDGSSSELTTNPPWPFVNRDVQTQVEKKCFEDGVTIHFERLPNTVPFWAPLFLENDSLRVLYVVNKTIQASKLSQRRLTAEEVDGTSEAAANSCRYLAYTNPVSLALTATICWRTRQTFKFPLYQPKQGRFNPLIFPSRRLPIFKGPRAVFLWHSARFLSYFPLVLTATLVFFSSITEMSYDARLARDPRLKNWVADIRRNLNKQSRIQHENQFPQQNLPTRPDTNSQSTRGGNDASREYGRDTFTSQSGGGFNGLDSEVRGSQSTPSFPGSYWGKGTPSQAPPSKPQASDSNSRYSDDDSDLFDDDDDASPVPAAVRRAEAQQIRATQSGSAWERIRQQSQSGSAQWARGDSSGQERGWGQLRQDKSQNTQDSQPRTEGFTYSKQDEDKENKIYEKEKAQKEFDALLEAERRGGCSLREHGADTVREYTQGDGSCQPDQEARSRLDAMRTYLCSFESVEAQELFIVQDQLMREYIYTGVVLDVVPLLRELNCKLPELDVHTNFEDQSSWIGEIEPTSMPEYTPIFGQTEPSQWGEALQYGQVAPTPTWDVMSQSQDYRPSPPPPTPAQFSEENMSYDSGYISASTATLDQWASEMPYNYSEEMGSFPEAIYN</sequence>
<dbReference type="Proteomes" id="UP001369815">
    <property type="component" value="Unassembled WGS sequence"/>
</dbReference>
<proteinExistence type="predicted"/>
<organism evidence="2 3">
    <name type="scientific">Daldinia eschscholtzii</name>
    <dbReference type="NCBI Taxonomy" id="292717"/>
    <lineage>
        <taxon>Eukaryota</taxon>
        <taxon>Fungi</taxon>
        <taxon>Dikarya</taxon>
        <taxon>Ascomycota</taxon>
        <taxon>Pezizomycotina</taxon>
        <taxon>Sordariomycetes</taxon>
        <taxon>Xylariomycetidae</taxon>
        <taxon>Xylariales</taxon>
        <taxon>Hypoxylaceae</taxon>
        <taxon>Daldinia</taxon>
    </lineage>
</organism>
<keyword evidence="3" id="KW-1185">Reference proteome</keyword>